<evidence type="ECO:0000313" key="4">
    <source>
        <dbReference type="Proteomes" id="UP000281468"/>
    </source>
</evidence>
<proteinExistence type="predicted"/>
<dbReference type="EMBL" id="QWIQ01000375">
    <property type="protein sequence ID" value="RMY90819.1"/>
    <property type="molecule type" value="Genomic_DNA"/>
</dbReference>
<reference evidence="3 4" key="1">
    <citation type="journal article" date="2018" name="BMC Genomics">
        <title>Genomic evidence for intraspecific hybridization in a clonal and extremely halotolerant yeast.</title>
        <authorList>
            <person name="Gostincar C."/>
            <person name="Stajich J.E."/>
            <person name="Zupancic J."/>
            <person name="Zalar P."/>
            <person name="Gunde-Cimerman N."/>
        </authorList>
    </citation>
    <scope>NUCLEOTIDE SEQUENCE [LARGE SCALE GENOMIC DNA]</scope>
    <source>
        <strain evidence="3 4">EXF-171</strain>
    </source>
</reference>
<dbReference type="PANTHER" id="PTHR10887:SF495">
    <property type="entry name" value="HELICASE SENATAXIN ISOFORM X1-RELATED"/>
    <property type="match status" value="1"/>
</dbReference>
<sequence length="1111" mass="124579">METDDTSTESGITVDSAYESGSEKGIGYEDHAAFGHFKLLTDAITKGKVTNNTTLISLYQYDRRGGDDTLLKNLTGIVAPKVPCQIESVDIQVHRSASLAVKNLCKFRLTYNKLLFAPTVRLECKILGQGLSKSLPTLVLEWHFNDYDGNEAAIRDFGVLDQGNVVQFKAGRPTSSGFGRILKHLSEISDEQRQAVECLALLCSEEGIRSFQFKLDQSGLTAGDKLELDKIYDRLPGGKPKLLLPSIGRREYASFSAGHYSMPIYGVDKHEIGKMMKTTPPFPMVHLPVADDFASLHEAAAELSMASVITERERNEALRLWANPELPHQATLYALGELPLLGIDFKDYHLLEGMKQFALPEHLYADIIIFLPGTEEIEFAAFHYPNGLGLPKHDAYFVITSGDGINFRQMCRYVKAELTDLKAGNPVPKHPRTTKQQSFELKIKPHYNSFTCHGQLKTLELLCHKGTNQRWHRVLLNQQHDTIARVDVTKDADVSEKEEEEAYKQLVNFMPWNAEQMEVIEGIRKAPDGMQVVLGPAGTGKTSLQEALATYFWRLGYHVLALAPANSNADHLTRLMLKQAVEGLRCHRLYPSSRDLGLDKMEEGQAEHRKVGHQGGNATSSHEFFFLLARMEEHKNEKATARDCGVEQAVIDEALKGELSLMKRLETRNPDEDDDRGKVDIWKVVRHGMDELVDIKKHNEKARCFNADRKPGDGDRMPLKEMPGIRKARLTEAYGLCKGHIVSETRFMITTTGNARSAELLAHFGKDKDGGDNCKGMIVFVDEACKDHEVNLWAPIVCEAWAAKVKGVVLFGDEKQLNPANTNAKTATGEPQFNPYSDRLSLSLPTRLVRQGFPYVALKTQMRMHKDLASFVNRSFYKRALVDGNGTDVALEECEPGLQKVLTRIVANQITDSAAAEKYLEDDSEEKARQHWIKLSEEDTGRVSMNGSGSRCYEAFADVFFDSIFPGLHGHFGDKLEANVMVLCGYKHAKHYWEEKAEIVREAWNLTRTALPKIMTIDFNQGQESFMTIIDGSFKYRDRVGFMADEGRCNVALSRAKGVRWVISGPMSYYPWGFHKDADNSPFPKLHDELQPKGMVHLFAKGKKARADASA</sequence>
<dbReference type="Pfam" id="PF13087">
    <property type="entry name" value="AAA_12"/>
    <property type="match status" value="1"/>
</dbReference>
<organism evidence="3 4">
    <name type="scientific">Hortaea werneckii</name>
    <name type="common">Black yeast</name>
    <name type="synonym">Cladosporium werneckii</name>
    <dbReference type="NCBI Taxonomy" id="91943"/>
    <lineage>
        <taxon>Eukaryota</taxon>
        <taxon>Fungi</taxon>
        <taxon>Dikarya</taxon>
        <taxon>Ascomycota</taxon>
        <taxon>Pezizomycotina</taxon>
        <taxon>Dothideomycetes</taxon>
        <taxon>Dothideomycetidae</taxon>
        <taxon>Mycosphaerellales</taxon>
        <taxon>Teratosphaeriaceae</taxon>
        <taxon>Hortaea</taxon>
    </lineage>
</organism>
<dbReference type="OrthoDB" id="6513042at2759"/>
<feature type="domain" description="DNA2/NAM7 helicase-like C-terminal" evidence="2">
    <location>
        <begin position="841"/>
        <end position="1063"/>
    </location>
</feature>
<evidence type="ECO:0000259" key="1">
    <source>
        <dbReference type="Pfam" id="PF13086"/>
    </source>
</evidence>
<evidence type="ECO:0000313" key="3">
    <source>
        <dbReference type="EMBL" id="RMY90819.1"/>
    </source>
</evidence>
<evidence type="ECO:0000259" key="2">
    <source>
        <dbReference type="Pfam" id="PF13087"/>
    </source>
</evidence>
<dbReference type="GO" id="GO:0004386">
    <property type="term" value="F:helicase activity"/>
    <property type="evidence" value="ECO:0007669"/>
    <property type="project" value="InterPro"/>
</dbReference>
<protein>
    <recommendedName>
        <fullName evidence="5">DNA2/NAM7 helicase-like C-terminal domain-containing protein</fullName>
    </recommendedName>
</protein>
<dbReference type="PANTHER" id="PTHR10887">
    <property type="entry name" value="DNA2/NAM7 HELICASE FAMILY"/>
    <property type="match status" value="1"/>
</dbReference>
<dbReference type="InterPro" id="IPR041677">
    <property type="entry name" value="DNA2/NAM7_AAA_11"/>
</dbReference>
<dbReference type="InterPro" id="IPR045055">
    <property type="entry name" value="DNA2/NAM7-like"/>
</dbReference>
<evidence type="ECO:0008006" key="5">
    <source>
        <dbReference type="Google" id="ProtNLM"/>
    </source>
</evidence>
<dbReference type="SUPFAM" id="SSF52540">
    <property type="entry name" value="P-loop containing nucleoside triphosphate hydrolases"/>
    <property type="match status" value="1"/>
</dbReference>
<name>A0A3M7FPM7_HORWE</name>
<dbReference type="Proteomes" id="UP000281468">
    <property type="component" value="Unassembled WGS sequence"/>
</dbReference>
<comment type="caution">
    <text evidence="3">The sequence shown here is derived from an EMBL/GenBank/DDBJ whole genome shotgun (WGS) entry which is preliminary data.</text>
</comment>
<dbReference type="InterPro" id="IPR027417">
    <property type="entry name" value="P-loop_NTPase"/>
</dbReference>
<dbReference type="Gene3D" id="3.40.50.300">
    <property type="entry name" value="P-loop containing nucleotide triphosphate hydrolases"/>
    <property type="match status" value="2"/>
</dbReference>
<feature type="domain" description="DNA2/NAM7 helicase helicase" evidence="1">
    <location>
        <begin position="513"/>
        <end position="819"/>
    </location>
</feature>
<accession>A0A3M7FPM7</accession>
<gene>
    <name evidence="3" type="ORF">D0862_09876</name>
</gene>
<dbReference type="AlphaFoldDB" id="A0A3M7FPM7"/>
<dbReference type="VEuPathDB" id="FungiDB:BTJ68_09141"/>
<dbReference type="Pfam" id="PF13086">
    <property type="entry name" value="AAA_11"/>
    <property type="match status" value="1"/>
</dbReference>
<dbReference type="InterPro" id="IPR041679">
    <property type="entry name" value="DNA2/NAM7-like_C"/>
</dbReference>